<dbReference type="PANTHER" id="PTHR43401">
    <property type="entry name" value="L-THREONINE 3-DEHYDROGENASE"/>
    <property type="match status" value="1"/>
</dbReference>
<dbReference type="Pfam" id="PF08240">
    <property type="entry name" value="ADH_N"/>
    <property type="match status" value="1"/>
</dbReference>
<dbReference type="Pfam" id="PF00107">
    <property type="entry name" value="ADH_zinc_N"/>
    <property type="match status" value="1"/>
</dbReference>
<dbReference type="EMBL" id="JBHTIU010000025">
    <property type="protein sequence ID" value="MFD0868879.1"/>
    <property type="molecule type" value="Genomic_DNA"/>
</dbReference>
<sequence length="346" mass="36583">MKALIWTAPNEMEWTEVEPPRPGEDELLIRVEAVGICGSEIEGYLGHNSLRVPPLIMGHEFCGIVEGTGSKADEFIDMGARVVVNPLLACGRCRSCTKGSPQLCVNRQIIGIHRPGAYGELVTVPVSSVIRLPDSISPYRAALAEPLACSLRAVRRAMEGYVFPNVVIFGAGGIGLLCAKSAKLLGAESVLMVDTNSRRLEIAMANGADMVINPLERSVEQAAAEMYGDKGVDVVVDAAGFQPTRSAAAALLNPGGTLMNIGLGIDATSLPVNHLIRSEINVLGSFCYTRQDFAEAVELLVRGAVTEEGWTEVRPLASGGQAFADLVAGQVHHGKILLDASGGRIG</sequence>
<evidence type="ECO:0000313" key="6">
    <source>
        <dbReference type="EMBL" id="MFD0868879.1"/>
    </source>
</evidence>
<dbReference type="CDD" id="cd08236">
    <property type="entry name" value="sugar_DH"/>
    <property type="match status" value="1"/>
</dbReference>
<evidence type="ECO:0000256" key="3">
    <source>
        <dbReference type="ARBA" id="ARBA00023002"/>
    </source>
</evidence>
<keyword evidence="7" id="KW-1185">Reference proteome</keyword>
<name>A0ABW3D9E7_9BACL</name>
<accession>A0ABW3D9E7</accession>
<dbReference type="Gene3D" id="3.40.50.720">
    <property type="entry name" value="NAD(P)-binding Rossmann-like Domain"/>
    <property type="match status" value="1"/>
</dbReference>
<proteinExistence type="inferred from homology"/>
<gene>
    <name evidence="6" type="ORF">ACFQ03_06930</name>
</gene>
<protein>
    <submittedName>
        <fullName evidence="6">Galactitol-1-phosphate 5-dehydrogenase</fullName>
    </submittedName>
</protein>
<dbReference type="InterPro" id="IPR002328">
    <property type="entry name" value="ADH_Zn_CS"/>
</dbReference>
<dbReference type="PROSITE" id="PS00059">
    <property type="entry name" value="ADH_ZINC"/>
    <property type="match status" value="1"/>
</dbReference>
<evidence type="ECO:0000259" key="5">
    <source>
        <dbReference type="SMART" id="SM00829"/>
    </source>
</evidence>
<evidence type="ECO:0000256" key="1">
    <source>
        <dbReference type="ARBA" id="ARBA00022723"/>
    </source>
</evidence>
<organism evidence="6 7">
    <name type="scientific">Paenibacillus residui</name>
    <dbReference type="NCBI Taxonomy" id="629724"/>
    <lineage>
        <taxon>Bacteria</taxon>
        <taxon>Bacillati</taxon>
        <taxon>Bacillota</taxon>
        <taxon>Bacilli</taxon>
        <taxon>Bacillales</taxon>
        <taxon>Paenibacillaceae</taxon>
        <taxon>Paenibacillus</taxon>
    </lineage>
</organism>
<dbReference type="RefSeq" id="WP_379287049.1">
    <property type="nucleotide sequence ID" value="NZ_JBHTIU010000025.1"/>
</dbReference>
<keyword evidence="3" id="KW-0560">Oxidoreductase</keyword>
<dbReference type="InterPro" id="IPR050129">
    <property type="entry name" value="Zn_alcohol_dh"/>
</dbReference>
<dbReference type="InterPro" id="IPR013154">
    <property type="entry name" value="ADH-like_N"/>
</dbReference>
<comment type="similarity">
    <text evidence="4">Belongs to the zinc-containing alcohol dehydrogenase family.</text>
</comment>
<evidence type="ECO:0000256" key="2">
    <source>
        <dbReference type="ARBA" id="ARBA00022833"/>
    </source>
</evidence>
<keyword evidence="1 4" id="KW-0479">Metal-binding</keyword>
<dbReference type="SMART" id="SM00829">
    <property type="entry name" value="PKS_ER"/>
    <property type="match status" value="1"/>
</dbReference>
<dbReference type="PANTHER" id="PTHR43401:SF2">
    <property type="entry name" value="L-THREONINE 3-DEHYDROGENASE"/>
    <property type="match status" value="1"/>
</dbReference>
<dbReference type="InterPro" id="IPR020843">
    <property type="entry name" value="ER"/>
</dbReference>
<dbReference type="InterPro" id="IPR036291">
    <property type="entry name" value="NAD(P)-bd_dom_sf"/>
</dbReference>
<comment type="caution">
    <text evidence="6">The sequence shown here is derived from an EMBL/GenBank/DDBJ whole genome shotgun (WGS) entry which is preliminary data.</text>
</comment>
<reference evidence="7" key="1">
    <citation type="journal article" date="2019" name="Int. J. Syst. Evol. Microbiol.">
        <title>The Global Catalogue of Microorganisms (GCM) 10K type strain sequencing project: providing services to taxonomists for standard genome sequencing and annotation.</title>
        <authorList>
            <consortium name="The Broad Institute Genomics Platform"/>
            <consortium name="The Broad Institute Genome Sequencing Center for Infectious Disease"/>
            <person name="Wu L."/>
            <person name="Ma J."/>
        </authorList>
    </citation>
    <scope>NUCLEOTIDE SEQUENCE [LARGE SCALE GENOMIC DNA]</scope>
    <source>
        <strain evidence="7">CCUG 57263</strain>
    </source>
</reference>
<evidence type="ECO:0000313" key="7">
    <source>
        <dbReference type="Proteomes" id="UP001597120"/>
    </source>
</evidence>
<evidence type="ECO:0000256" key="4">
    <source>
        <dbReference type="RuleBase" id="RU361277"/>
    </source>
</evidence>
<dbReference type="InterPro" id="IPR011032">
    <property type="entry name" value="GroES-like_sf"/>
</dbReference>
<dbReference type="SUPFAM" id="SSF50129">
    <property type="entry name" value="GroES-like"/>
    <property type="match status" value="1"/>
</dbReference>
<dbReference type="Proteomes" id="UP001597120">
    <property type="component" value="Unassembled WGS sequence"/>
</dbReference>
<dbReference type="Gene3D" id="3.90.180.10">
    <property type="entry name" value="Medium-chain alcohol dehydrogenases, catalytic domain"/>
    <property type="match status" value="1"/>
</dbReference>
<comment type="cofactor">
    <cofactor evidence="4">
        <name>Zn(2+)</name>
        <dbReference type="ChEBI" id="CHEBI:29105"/>
    </cofactor>
</comment>
<dbReference type="SUPFAM" id="SSF51735">
    <property type="entry name" value="NAD(P)-binding Rossmann-fold domains"/>
    <property type="match status" value="1"/>
</dbReference>
<dbReference type="InterPro" id="IPR013149">
    <property type="entry name" value="ADH-like_C"/>
</dbReference>
<keyword evidence="2 4" id="KW-0862">Zinc</keyword>
<feature type="domain" description="Enoyl reductase (ER)" evidence="5">
    <location>
        <begin position="7"/>
        <end position="338"/>
    </location>
</feature>